<dbReference type="GO" id="GO:0005737">
    <property type="term" value="C:cytoplasm"/>
    <property type="evidence" value="ECO:0007669"/>
    <property type="project" value="TreeGrafter"/>
</dbReference>
<dbReference type="PANTHER" id="PTHR30143">
    <property type="entry name" value="ACID HYDRATASE"/>
    <property type="match status" value="1"/>
</dbReference>
<name>A0A9W6ES60_9LACO</name>
<dbReference type="SUPFAM" id="SSF56529">
    <property type="entry name" value="FAH"/>
    <property type="match status" value="1"/>
</dbReference>
<dbReference type="EMBL" id="BRPL01000002">
    <property type="protein sequence ID" value="GLB46207.1"/>
    <property type="molecule type" value="Genomic_DNA"/>
</dbReference>
<dbReference type="Proteomes" id="UP001144204">
    <property type="component" value="Unassembled WGS sequence"/>
</dbReference>
<dbReference type="InterPro" id="IPR036663">
    <property type="entry name" value="Fumarylacetoacetase_C_sf"/>
</dbReference>
<organism evidence="1 2">
    <name type="scientific">Philodulcilactobacillus myokoensis</name>
    <dbReference type="NCBI Taxonomy" id="2929573"/>
    <lineage>
        <taxon>Bacteria</taxon>
        <taxon>Bacillati</taxon>
        <taxon>Bacillota</taxon>
        <taxon>Bacilli</taxon>
        <taxon>Lactobacillales</taxon>
        <taxon>Lactobacillaceae</taxon>
        <taxon>Philodulcilactobacillus</taxon>
    </lineage>
</organism>
<evidence type="ECO:0000313" key="1">
    <source>
        <dbReference type="EMBL" id="GLB46207.1"/>
    </source>
</evidence>
<reference evidence="1" key="2">
    <citation type="journal article" date="2023" name="PLoS ONE">
        <title>Philodulcilactobacillus myokoensis gen. nov., sp. nov., a fructophilic, acidophilic, and agar-phobic lactic acid bacterium isolated from fermented vegetable extracts.</title>
        <authorList>
            <person name="Kouya T."/>
            <person name="Ishiyama Y."/>
            <person name="Ohashi S."/>
            <person name="Kumakubo R."/>
            <person name="Yamazaki T."/>
            <person name="Otaki T."/>
        </authorList>
    </citation>
    <scope>NUCLEOTIDE SEQUENCE</scope>
    <source>
        <strain evidence="1">WR16-4</strain>
    </source>
</reference>
<evidence type="ECO:0000313" key="2">
    <source>
        <dbReference type="Proteomes" id="UP001144204"/>
    </source>
</evidence>
<protein>
    <submittedName>
        <fullName evidence="1">2-keto-4-pentenoate hydratase</fullName>
    </submittedName>
</protein>
<comment type="caution">
    <text evidence="1">The sequence shown here is derived from an EMBL/GenBank/DDBJ whole genome shotgun (WGS) entry which is preliminary data.</text>
</comment>
<sequence length="268" mass="30084">MSENTQVENLTKTEARVAKDLYNAYKTLKPLPMSDYEPLVTNDDSAYRVQKKLMELKNQPLGGYKVSLTSKQTQHMFDSDEPLYGAQVKSHFVKSPVHLTSGKQLMSPLAEVELEFRAKEDLSPEDSLDDLMKKTTVAPGVEVPDSRFYDWFPGLSKYLVMSDAAVGGYVVYGDEQDTNTYSYDDLAKVHCKMYHNGKMVAQGTSSEVLGNPMKSLQWLVKKLHTQGMQMKAGQMVSSGTFLLPPHLTKGDWKVTFDSGMHDLHLSVK</sequence>
<dbReference type="PANTHER" id="PTHR30143:SF0">
    <property type="entry name" value="2-KETO-4-PENTENOATE HYDRATASE"/>
    <property type="match status" value="1"/>
</dbReference>
<proteinExistence type="predicted"/>
<dbReference type="GO" id="GO:0008684">
    <property type="term" value="F:2-oxopent-4-enoate hydratase activity"/>
    <property type="evidence" value="ECO:0007669"/>
    <property type="project" value="TreeGrafter"/>
</dbReference>
<dbReference type="Gene3D" id="3.90.850.10">
    <property type="entry name" value="Fumarylacetoacetase-like, C-terminal domain"/>
    <property type="match status" value="1"/>
</dbReference>
<accession>A0A9W6ES60</accession>
<gene>
    <name evidence="1" type="ORF">WR164_01860</name>
</gene>
<dbReference type="AlphaFoldDB" id="A0A9W6ES60"/>
<keyword evidence="2" id="KW-1185">Reference proteome</keyword>
<dbReference type="InterPro" id="IPR050772">
    <property type="entry name" value="Hydratase-Decarb/MhpD_sf"/>
</dbReference>
<reference evidence="1" key="1">
    <citation type="submission" date="2022-07" db="EMBL/GenBank/DDBJ databases">
        <authorList>
            <person name="Kouya T."/>
            <person name="Ishiyama Y."/>
        </authorList>
    </citation>
    <scope>NUCLEOTIDE SEQUENCE</scope>
    <source>
        <strain evidence="1">WR16-4</strain>
    </source>
</reference>
<dbReference type="RefSeq" id="WP_286135665.1">
    <property type="nucleotide sequence ID" value="NZ_BRPL01000002.1"/>
</dbReference>